<feature type="domain" description="Mannitol dehydrogenase N-terminal" evidence="4">
    <location>
        <begin position="7"/>
        <end position="162"/>
    </location>
</feature>
<dbReference type="OrthoDB" id="271711at2"/>
<dbReference type="GO" id="GO:0005829">
    <property type="term" value="C:cytosol"/>
    <property type="evidence" value="ECO:0007669"/>
    <property type="project" value="TreeGrafter"/>
</dbReference>
<dbReference type="InterPro" id="IPR013328">
    <property type="entry name" value="6PGD_dom2"/>
</dbReference>
<reference evidence="7" key="1">
    <citation type="submission" date="2017-04" db="EMBL/GenBank/DDBJ databases">
        <title>Function of individual gut microbiota members based on whole genome sequencing of pure cultures obtained from chicken caecum.</title>
        <authorList>
            <person name="Medvecky M."/>
            <person name="Cejkova D."/>
            <person name="Polansky O."/>
            <person name="Karasova D."/>
            <person name="Kubasova T."/>
            <person name="Cizek A."/>
            <person name="Rychlik I."/>
        </authorList>
    </citation>
    <scope>NUCLEOTIDE SEQUENCE [LARGE SCALE GENOMIC DNA]</scope>
    <source>
        <strain evidence="7">An5</strain>
    </source>
</reference>
<evidence type="ECO:0000256" key="1">
    <source>
        <dbReference type="ARBA" id="ARBA00023002"/>
    </source>
</evidence>
<dbReference type="GO" id="GO:0008926">
    <property type="term" value="F:mannitol-1-phosphate 5-dehydrogenase activity"/>
    <property type="evidence" value="ECO:0007669"/>
    <property type="project" value="UniProtKB-EC"/>
</dbReference>
<evidence type="ECO:0000256" key="2">
    <source>
        <dbReference type="ARBA" id="ARBA00023027"/>
    </source>
</evidence>
<evidence type="ECO:0000259" key="4">
    <source>
        <dbReference type="Pfam" id="PF01232"/>
    </source>
</evidence>
<dbReference type="AlphaFoldDB" id="A0A1Y3XQH9"/>
<keyword evidence="2" id="KW-0520">NAD</keyword>
<dbReference type="Proteomes" id="UP000195781">
    <property type="component" value="Unassembled WGS sequence"/>
</dbReference>
<comment type="catalytic activity">
    <reaction evidence="3">
        <text>D-mannitol 1-phosphate + NAD(+) = beta-D-fructose 6-phosphate + NADH + H(+)</text>
        <dbReference type="Rhea" id="RHEA:19661"/>
        <dbReference type="ChEBI" id="CHEBI:15378"/>
        <dbReference type="ChEBI" id="CHEBI:57540"/>
        <dbReference type="ChEBI" id="CHEBI:57634"/>
        <dbReference type="ChEBI" id="CHEBI:57945"/>
        <dbReference type="ChEBI" id="CHEBI:61381"/>
        <dbReference type="EC" id="1.1.1.17"/>
    </reaction>
</comment>
<dbReference type="RefSeq" id="WP_019240058.1">
    <property type="nucleotide sequence ID" value="NZ_CABKRW010000026.1"/>
</dbReference>
<evidence type="ECO:0000313" key="6">
    <source>
        <dbReference type="EMBL" id="OUN86568.1"/>
    </source>
</evidence>
<sequence>MGRDIAILGAGKIGRGVVGLLFAREGYRLHLYDLYMEGMRQLEAQGYYDVRVTDGNAVDETTRVDAFDIVDSSTDEPIVEALEHIDVAACCVYEGAFEGIARVIAEAVRRRAAAGCDRPLNVLLCVNALGAPAKVRGFIEEGLSPAERSYAAEHLGVCQVMVLAAGVPSAAGANPWQVVVSANPGLEIDADAWMGPRLDVAHVSYVHGAEGHIYRKVYCGNMLHAMAAFMGAHAGLSYICDCYHDSWIRSCITGAFDEAHAAVTRTYAFDASEDAEWVAFIMAKLDAGVQDPVGRVMAGAEEKLSRGNRFVGPALMCLQQGIVPFYLARGIAYGLMYLAGERGVDPADTACLRGLMHEVCGLEVDNAGEKPLGDVAAASDAVLVQLIEKQVRDILAAAA</sequence>
<evidence type="ECO:0000313" key="7">
    <source>
        <dbReference type="Proteomes" id="UP000195781"/>
    </source>
</evidence>
<dbReference type="GO" id="GO:0019592">
    <property type="term" value="P:mannitol catabolic process"/>
    <property type="evidence" value="ECO:0007669"/>
    <property type="project" value="TreeGrafter"/>
</dbReference>
<dbReference type="Gene3D" id="1.10.1040.10">
    <property type="entry name" value="N-(1-d-carboxylethyl)-l-norvaline Dehydrogenase, domain 2"/>
    <property type="match status" value="1"/>
</dbReference>
<name>A0A1Y3XQH9_9ACTN</name>
<accession>A0A1Y3XQH9</accession>
<comment type="caution">
    <text evidence="6">The sequence shown here is derived from an EMBL/GenBank/DDBJ whole genome shotgun (WGS) entry which is preliminary data.</text>
</comment>
<dbReference type="InterPro" id="IPR013131">
    <property type="entry name" value="Mannitol_DH_N"/>
</dbReference>
<dbReference type="EMBL" id="NFIE01000020">
    <property type="protein sequence ID" value="OUN86568.1"/>
    <property type="molecule type" value="Genomic_DNA"/>
</dbReference>
<evidence type="ECO:0000259" key="5">
    <source>
        <dbReference type="Pfam" id="PF08125"/>
    </source>
</evidence>
<dbReference type="InterPro" id="IPR036291">
    <property type="entry name" value="NAD(P)-bd_dom_sf"/>
</dbReference>
<dbReference type="InterPro" id="IPR013118">
    <property type="entry name" value="Mannitol_DH_C"/>
</dbReference>
<dbReference type="InterPro" id="IPR008927">
    <property type="entry name" value="6-PGluconate_DH-like_C_sf"/>
</dbReference>
<proteinExistence type="predicted"/>
<feature type="domain" description="Mannitol dehydrogenase C-terminal" evidence="5">
    <location>
        <begin position="213"/>
        <end position="341"/>
    </location>
</feature>
<dbReference type="InterPro" id="IPR029752">
    <property type="entry name" value="D-isomer_DH_CS1"/>
</dbReference>
<dbReference type="Gene3D" id="3.40.50.720">
    <property type="entry name" value="NAD(P)-binding Rossmann-like Domain"/>
    <property type="match status" value="1"/>
</dbReference>
<dbReference type="PANTHER" id="PTHR30524">
    <property type="entry name" value="MANNITOL-1-PHOSPHATE 5-DEHYDROGENASE"/>
    <property type="match status" value="1"/>
</dbReference>
<dbReference type="PROSITE" id="PS00065">
    <property type="entry name" value="D_2_HYDROXYACID_DH_1"/>
    <property type="match status" value="1"/>
</dbReference>
<dbReference type="SUPFAM" id="SSF48179">
    <property type="entry name" value="6-phosphogluconate dehydrogenase C-terminal domain-like"/>
    <property type="match status" value="1"/>
</dbReference>
<gene>
    <name evidence="6" type="ORF">B5G02_08435</name>
</gene>
<evidence type="ECO:0000256" key="3">
    <source>
        <dbReference type="ARBA" id="ARBA00048615"/>
    </source>
</evidence>
<protein>
    <submittedName>
        <fullName evidence="6">Uncharacterized protein</fullName>
    </submittedName>
</protein>
<dbReference type="PANTHER" id="PTHR30524:SF0">
    <property type="entry name" value="ALTRONATE OXIDOREDUCTASE-RELATED"/>
    <property type="match status" value="1"/>
</dbReference>
<dbReference type="Pfam" id="PF08125">
    <property type="entry name" value="Mannitol_dh_C"/>
    <property type="match status" value="1"/>
</dbReference>
<dbReference type="SUPFAM" id="SSF51735">
    <property type="entry name" value="NAD(P)-binding Rossmann-fold domains"/>
    <property type="match status" value="1"/>
</dbReference>
<organism evidence="6 7">
    <name type="scientific">[Collinsella] massiliensis</name>
    <dbReference type="NCBI Taxonomy" id="1232426"/>
    <lineage>
        <taxon>Bacteria</taxon>
        <taxon>Bacillati</taxon>
        <taxon>Actinomycetota</taxon>
        <taxon>Coriobacteriia</taxon>
        <taxon>Coriobacteriales</taxon>
        <taxon>Coriobacteriaceae</taxon>
        <taxon>Enorma</taxon>
    </lineage>
</organism>
<dbReference type="Pfam" id="PF01232">
    <property type="entry name" value="Mannitol_dh"/>
    <property type="match status" value="1"/>
</dbReference>
<keyword evidence="1" id="KW-0560">Oxidoreductase</keyword>
<keyword evidence="7" id="KW-1185">Reference proteome</keyword>